<evidence type="ECO:0000256" key="4">
    <source>
        <dbReference type="ARBA" id="ARBA00022692"/>
    </source>
</evidence>
<name>A0A235BU06_UNCW3</name>
<feature type="transmembrane region" description="Helical" evidence="9">
    <location>
        <begin position="167"/>
        <end position="187"/>
    </location>
</feature>
<dbReference type="Pfam" id="PF01769">
    <property type="entry name" value="MgtE"/>
    <property type="match status" value="2"/>
</dbReference>
<keyword evidence="3" id="KW-0813">Transport</keyword>
<comment type="similarity">
    <text evidence="2">Belongs to the SLC41A transporter family.</text>
</comment>
<accession>A0A235BU06</accession>
<feature type="transmembrane region" description="Helical" evidence="9">
    <location>
        <begin position="20"/>
        <end position="38"/>
    </location>
</feature>
<evidence type="ECO:0000313" key="12">
    <source>
        <dbReference type="Proteomes" id="UP000215215"/>
    </source>
</evidence>
<evidence type="ECO:0000259" key="10">
    <source>
        <dbReference type="Pfam" id="PF01769"/>
    </source>
</evidence>
<keyword evidence="8 9" id="KW-0472">Membrane</keyword>
<evidence type="ECO:0000256" key="7">
    <source>
        <dbReference type="ARBA" id="ARBA00023065"/>
    </source>
</evidence>
<keyword evidence="5" id="KW-0460">Magnesium</keyword>
<dbReference type="Gene3D" id="1.10.357.20">
    <property type="entry name" value="SLC41 divalent cation transporters, integral membrane domain"/>
    <property type="match status" value="2"/>
</dbReference>
<evidence type="ECO:0000256" key="2">
    <source>
        <dbReference type="ARBA" id="ARBA00009749"/>
    </source>
</evidence>
<evidence type="ECO:0000256" key="9">
    <source>
        <dbReference type="SAM" id="Phobius"/>
    </source>
</evidence>
<dbReference type="InterPro" id="IPR045349">
    <property type="entry name" value="SLC41A1-3"/>
</dbReference>
<dbReference type="Proteomes" id="UP000215215">
    <property type="component" value="Unassembled WGS sequence"/>
</dbReference>
<evidence type="ECO:0000256" key="1">
    <source>
        <dbReference type="ARBA" id="ARBA00004141"/>
    </source>
</evidence>
<keyword evidence="7" id="KW-0406">Ion transport</keyword>
<feature type="transmembrane region" description="Helical" evidence="9">
    <location>
        <begin position="373"/>
        <end position="396"/>
    </location>
</feature>
<keyword evidence="4 9" id="KW-0812">Transmembrane</keyword>
<dbReference type="GO" id="GO:0008324">
    <property type="term" value="F:monoatomic cation transmembrane transporter activity"/>
    <property type="evidence" value="ECO:0007669"/>
    <property type="project" value="InterPro"/>
</dbReference>
<dbReference type="InterPro" id="IPR036739">
    <property type="entry name" value="SLC41_membr_dom_sf"/>
</dbReference>
<feature type="transmembrane region" description="Helical" evidence="9">
    <location>
        <begin position="333"/>
        <end position="361"/>
    </location>
</feature>
<feature type="transmembrane region" description="Helical" evidence="9">
    <location>
        <begin position="133"/>
        <end position="155"/>
    </location>
</feature>
<dbReference type="PANTHER" id="PTHR16228:SF7">
    <property type="entry name" value="SLC41A_MGTE INTEGRAL MEMBRANE DOMAIN-CONTAINING PROTEIN"/>
    <property type="match status" value="1"/>
</dbReference>
<gene>
    <name evidence="11" type="ORF">CH333_06155</name>
</gene>
<protein>
    <recommendedName>
        <fullName evidence="10">SLC41A/MgtE integral membrane domain-containing protein</fullName>
    </recommendedName>
</protein>
<reference evidence="11 12" key="1">
    <citation type="submission" date="2017-07" db="EMBL/GenBank/DDBJ databases">
        <title>Recovery of genomes from metagenomes via a dereplication, aggregation, and scoring strategy.</title>
        <authorList>
            <person name="Sieber C.M."/>
            <person name="Probst A.J."/>
            <person name="Sharrar A."/>
            <person name="Thomas B.C."/>
            <person name="Hess M."/>
            <person name="Tringe S.G."/>
            <person name="Banfield J.F."/>
        </authorList>
    </citation>
    <scope>NUCLEOTIDE SEQUENCE [LARGE SCALE GENOMIC DNA]</scope>
    <source>
        <strain evidence="11">JGI_Cruoil_03_44_89</strain>
    </source>
</reference>
<feature type="domain" description="SLC41A/MgtE integral membrane" evidence="10">
    <location>
        <begin position="262"/>
        <end position="391"/>
    </location>
</feature>
<feature type="domain" description="SLC41A/MgtE integral membrane" evidence="10">
    <location>
        <begin position="55"/>
        <end position="185"/>
    </location>
</feature>
<dbReference type="AlphaFoldDB" id="A0A235BU06"/>
<dbReference type="InterPro" id="IPR006667">
    <property type="entry name" value="SLC41_membr_dom"/>
</dbReference>
<feature type="transmembrane region" description="Helical" evidence="9">
    <location>
        <begin position="297"/>
        <end position="326"/>
    </location>
</feature>
<evidence type="ECO:0000256" key="3">
    <source>
        <dbReference type="ARBA" id="ARBA00022448"/>
    </source>
</evidence>
<proteinExistence type="inferred from homology"/>
<keyword evidence="6 9" id="KW-1133">Transmembrane helix</keyword>
<evidence type="ECO:0000313" key="11">
    <source>
        <dbReference type="EMBL" id="OYD15227.1"/>
    </source>
</evidence>
<sequence length="398" mass="43541">MRRRRRKKQQKIINKVLREATPFLILSVFGGAFAGSVLGKMEGMLLLVPGVFVLVPAILDLRGDVGASFGSRLSSLLHLGVMKPSFKLTPLLLNNLAGSLSLSFSFSAFFGILAHLLCIIFHLPSAGITRLTLIGFMSGMLCSLVMIPFTFFLAVFSFRKGIDPDDIISPAIAVIGDGIAIASLYLATMLVRRWPMPDLSVFIVLLFAVKEIFPARYRFFRIFLESSPVLVICGLLGIFAGLFLHHHEPDFSAAPYLLVLLPQLISKVGSIGSISGMRLTSGLYIGHTKPLLWNKFVWQNLLAALLLSLILVLPVALITHISALLLHIGRPVFSVILVLTFVAMVSLSFGGSVLSFCIASFSKRIHLDPSNVVVPLITSIGDVSGVFLFVFLLRFFRL</sequence>
<evidence type="ECO:0000256" key="5">
    <source>
        <dbReference type="ARBA" id="ARBA00022842"/>
    </source>
</evidence>
<dbReference type="GO" id="GO:0016020">
    <property type="term" value="C:membrane"/>
    <property type="evidence" value="ECO:0007669"/>
    <property type="project" value="UniProtKB-SubCell"/>
</dbReference>
<evidence type="ECO:0000256" key="8">
    <source>
        <dbReference type="ARBA" id="ARBA00023136"/>
    </source>
</evidence>
<dbReference type="SUPFAM" id="SSF161093">
    <property type="entry name" value="MgtE membrane domain-like"/>
    <property type="match status" value="2"/>
</dbReference>
<feature type="transmembrane region" description="Helical" evidence="9">
    <location>
        <begin position="99"/>
        <end position="121"/>
    </location>
</feature>
<comment type="subcellular location">
    <subcellularLocation>
        <location evidence="1">Membrane</location>
        <topology evidence="1">Multi-pass membrane protein</topology>
    </subcellularLocation>
</comment>
<feature type="transmembrane region" description="Helical" evidence="9">
    <location>
        <begin position="223"/>
        <end position="244"/>
    </location>
</feature>
<evidence type="ECO:0000256" key="6">
    <source>
        <dbReference type="ARBA" id="ARBA00022989"/>
    </source>
</evidence>
<comment type="caution">
    <text evidence="11">The sequence shown here is derived from an EMBL/GenBank/DDBJ whole genome shotgun (WGS) entry which is preliminary data.</text>
</comment>
<organism evidence="11 12">
    <name type="scientific">candidate division WOR-3 bacterium JGI_Cruoil_03_44_89</name>
    <dbReference type="NCBI Taxonomy" id="1973748"/>
    <lineage>
        <taxon>Bacteria</taxon>
        <taxon>Bacteria division WOR-3</taxon>
    </lineage>
</organism>
<dbReference type="EMBL" id="NOZQ01000136">
    <property type="protein sequence ID" value="OYD15227.1"/>
    <property type="molecule type" value="Genomic_DNA"/>
</dbReference>
<dbReference type="PANTHER" id="PTHR16228">
    <property type="entry name" value="DIVALENT CATION TRANSPORTER SOLUTE CARRIER FAMILY 41"/>
    <property type="match status" value="1"/>
</dbReference>